<keyword evidence="5" id="KW-1185">Reference proteome</keyword>
<protein>
    <recommendedName>
        <fullName evidence="6">C3H1-type domain-containing protein</fullName>
    </recommendedName>
</protein>
<keyword evidence="3" id="KW-1133">Transmembrane helix</keyword>
<dbReference type="EMBL" id="LK391709">
    <property type="protein sequence ID" value="CDR96628.1"/>
    <property type="molecule type" value="Genomic_DNA"/>
</dbReference>
<keyword evidence="1" id="KW-0175">Coiled coil</keyword>
<dbReference type="GeneID" id="24565169"/>
<dbReference type="VEuPathDB" id="PiroplasmaDB:BBBOND_0305310"/>
<feature type="coiled-coil region" evidence="1">
    <location>
        <begin position="76"/>
        <end position="103"/>
    </location>
</feature>
<reference evidence="5" key="1">
    <citation type="journal article" date="2014" name="Nucleic Acids Res.">
        <title>The evolutionary dynamics of variant antigen genes in Babesia reveal a history of genomic innovation underlying host-parasite interaction.</title>
        <authorList>
            <person name="Jackson A.P."/>
            <person name="Otto T.D."/>
            <person name="Darby A."/>
            <person name="Ramaprasad A."/>
            <person name="Xia D."/>
            <person name="Echaide I.E."/>
            <person name="Farber M."/>
            <person name="Gahlot S."/>
            <person name="Gamble J."/>
            <person name="Gupta D."/>
            <person name="Gupta Y."/>
            <person name="Jackson L."/>
            <person name="Malandrin L."/>
            <person name="Malas T.B."/>
            <person name="Moussa E."/>
            <person name="Nair M."/>
            <person name="Reid A.J."/>
            <person name="Sanders M."/>
            <person name="Sharma J."/>
            <person name="Tracey A."/>
            <person name="Quail M.A."/>
            <person name="Weir W."/>
            <person name="Wastling J.M."/>
            <person name="Hall N."/>
            <person name="Willadsen P."/>
            <person name="Lingelbach K."/>
            <person name="Shiels B."/>
            <person name="Tait A."/>
            <person name="Berriman M."/>
            <person name="Allred D.R."/>
            <person name="Pain A."/>
        </authorList>
    </citation>
    <scope>NUCLEOTIDE SEQUENCE [LARGE SCALE GENOMIC DNA]</scope>
    <source>
        <strain evidence="5">Bond</strain>
    </source>
</reference>
<evidence type="ECO:0000313" key="5">
    <source>
        <dbReference type="Proteomes" id="UP000033188"/>
    </source>
</evidence>
<feature type="region of interest" description="Disordered" evidence="2">
    <location>
        <begin position="48"/>
        <end position="74"/>
    </location>
</feature>
<dbReference type="KEGG" id="bbig:BBBOND_0305310"/>
<evidence type="ECO:0008006" key="6">
    <source>
        <dbReference type="Google" id="ProtNLM"/>
    </source>
</evidence>
<keyword evidence="3" id="KW-0472">Membrane</keyword>
<evidence type="ECO:0000256" key="2">
    <source>
        <dbReference type="SAM" id="MobiDB-lite"/>
    </source>
</evidence>
<dbReference type="OrthoDB" id="10529180at2759"/>
<keyword evidence="3" id="KW-0812">Transmembrane</keyword>
<evidence type="ECO:0000256" key="1">
    <source>
        <dbReference type="SAM" id="Coils"/>
    </source>
</evidence>
<accession>A0A061D7V6</accession>
<sequence length="1709" mass="191943">MAPKKLTDCPENLREAIDWLIQVKNGGDGRGLENLVKALKKLIEKAKTNATKSLDTRKDQLECPTKSASGNGVSYCKQKQDEIKQAKEELETCKNDSEQKSKKDKDLKKLQSGLDEHIAKDHPLDESTRQTKIDEVKKHQEFVTEFQKNFKDALDNNILDNLCSGLEKFVGFDSATKGYDGTGIVYSDLDRLCDAVMAFLHGVLESVKDDDAVKTYDKYITSGNLDSVLTKLTKQIGSGRTGLAESVDAVKGWLEGYDGKVREMTKSVVGDEGTIRDLENQIIQNIRNVKSLESKGFDIAQSTWVQTVARDLYSKLSDIKKAINVLDPELKHKLQCDFNIIEMGVKNLERCAESDQIELNTLGSMLSEQLREMEEAISKEAIDRGNMCINTLVREFKTNIQAPLLYVTHSLEAVKARLQAWSDKAKAVVSMAIKNIEKINNKLLRNDRDYGNVELAVHTLKHQADALWKAIGAAKIKLNSKVRDALLEVDTVERAVKTGLYEVRDAINMGMAEYVKKFKNSLEAGIKAAGSLSKGQTDSYNGIDALWPNMIENGVLRELASGIKVAKTSLDTSSVAYNLEYALKWINEANETWKTQLSKPANLLDSLQTTLTADLQAPVEKVLQQDLGDSGRGEMQIKLDPTYFSFYLGGGGMRGKKQALNETISTIKTEVENELTNIEHVTTNVDNKALNSAFQDIKDKLATFIEAIRKIIVNVGNSKKIDSPSEDRGVMNLLHDAETMLNRTEGGKGITYDLSLDLQGIMTATARILGEPGQGNSEGNLKDILKQAGIFYSTTIQQNIESFIYGITNFIHDQVHLRSNNMRQDALIRYVETTRVQLEGLKSSIKMRHFEIDKIINADKYTSLKGLIKQLRNALRSANLDELANVSHLTYKMNDVFKSFFEELQNQEDVKPLTGYVNKVYKSLDALMREMLTKRHFHHEVTVHLTRFGSTLSKLVVESMHDAPKRVLNPLKNGFEKLLVELNQTYVNTYSGNPSIESDEKYAKICLTSLKILQRDMGALRSCSNKWRKEHINLSTHVGNLLKSYGYGVATNPGTRDGELRNCDEFTGSNIQVKINAAISGANGNEHLNNCKLREQKDINIMVVLACLCNHLGQYYNCCHYVIHPKPTPPCNIYQMLEWLCGLPHNPVYSKLKGECKTLFDKPKEREQDEYSTFKPYELTLDATTELSAECVLSELEKVCYHAERVLIAIQGNGHAEGRYACDFSTNVDQLSYPSGPGACFELLIDILSRIYHQLYFLMAQCSHSSELNGWSDCWYGSGVAGSSWKCNSLQCPNKTGDLIHNQSCDQNCSQKPECGLKSPLQSFLEDGLPGFLPHSFTKPGCKLECSVPNHNGIPCITPMGFKDLSVRASHRQTGQCIYSVLNDFCGYSDKPLSRIDAYVLCLMRTPPTTLGDMFAFYYNFLEGLKSIAGEHQISALHNAVIEANFENSSTTLDITPMFHSREHSQKTHDKGDLQSLVSCDLTYIPAYPCGPYVRPFTRDVRCIFSSKYKMQYLSWVLYITETFHKLLKQLYDECCKNCTAKGTICYELNCAHGCKVKNKEKPSSTAEHQRACKSIVMCNLTLPTLHKYGLYFGSATWLSGAKDHRVKRTCEDFCHTLKKVVSDSSVISQLVHETIPKFLWEIRSKFFYTLLSLWLLSLLYLTHIMVIRLDLLHIKSHLHSPSSHRIAAQSLLAAARVGKLAKITYLQP</sequence>
<organism evidence="4 5">
    <name type="scientific">Babesia bigemina</name>
    <dbReference type="NCBI Taxonomy" id="5866"/>
    <lineage>
        <taxon>Eukaryota</taxon>
        <taxon>Sar</taxon>
        <taxon>Alveolata</taxon>
        <taxon>Apicomplexa</taxon>
        <taxon>Aconoidasida</taxon>
        <taxon>Piroplasmida</taxon>
        <taxon>Babesiidae</taxon>
        <taxon>Babesia</taxon>
    </lineage>
</organism>
<proteinExistence type="predicted"/>
<name>A0A061D7V6_BABBI</name>
<gene>
    <name evidence="4" type="ORF">BBBOND_0305310</name>
</gene>
<dbReference type="Proteomes" id="UP000033188">
    <property type="component" value="Chromosome 3"/>
</dbReference>
<evidence type="ECO:0000313" key="4">
    <source>
        <dbReference type="EMBL" id="CDR96628.1"/>
    </source>
</evidence>
<dbReference type="RefSeq" id="XP_012768814.1">
    <property type="nucleotide sequence ID" value="XM_012913360.1"/>
</dbReference>
<evidence type="ECO:0000256" key="3">
    <source>
        <dbReference type="SAM" id="Phobius"/>
    </source>
</evidence>
<feature type="transmembrane region" description="Helical" evidence="3">
    <location>
        <begin position="1647"/>
        <end position="1668"/>
    </location>
</feature>